<dbReference type="Proteomes" id="UP001314903">
    <property type="component" value="Unassembled WGS sequence"/>
</dbReference>
<organism evidence="1 2">
    <name type="scientific">Acetoanaerobium pronyense</name>
    <dbReference type="NCBI Taxonomy" id="1482736"/>
    <lineage>
        <taxon>Bacteria</taxon>
        <taxon>Bacillati</taxon>
        <taxon>Bacillota</taxon>
        <taxon>Clostridia</taxon>
        <taxon>Peptostreptococcales</taxon>
        <taxon>Filifactoraceae</taxon>
        <taxon>Acetoanaerobium</taxon>
    </lineage>
</organism>
<proteinExistence type="predicted"/>
<accession>A0ABS4KMM1</accession>
<protein>
    <submittedName>
        <fullName evidence="1">Uncharacterized protein</fullName>
    </submittedName>
</protein>
<dbReference type="Gene3D" id="3.90.960.10">
    <property type="entry name" value="YbaK/aminoacyl-tRNA synthetase-associated domain"/>
    <property type="match status" value="1"/>
</dbReference>
<keyword evidence="2" id="KW-1185">Reference proteome</keyword>
<evidence type="ECO:0000313" key="1">
    <source>
        <dbReference type="EMBL" id="MBP2029020.1"/>
    </source>
</evidence>
<dbReference type="EMBL" id="JAGGLI010000058">
    <property type="protein sequence ID" value="MBP2029020.1"/>
    <property type="molecule type" value="Genomic_DNA"/>
</dbReference>
<dbReference type="SUPFAM" id="SSF55826">
    <property type="entry name" value="YbaK/ProRS associated domain"/>
    <property type="match status" value="1"/>
</dbReference>
<reference evidence="1 2" key="1">
    <citation type="submission" date="2021-03" db="EMBL/GenBank/DDBJ databases">
        <title>Genomic Encyclopedia of Type Strains, Phase IV (KMG-IV): sequencing the most valuable type-strain genomes for metagenomic binning, comparative biology and taxonomic classification.</title>
        <authorList>
            <person name="Goeker M."/>
        </authorList>
    </citation>
    <scope>NUCLEOTIDE SEQUENCE [LARGE SCALE GENOMIC DNA]</scope>
    <source>
        <strain evidence="1 2">DSM 27512</strain>
    </source>
</reference>
<evidence type="ECO:0000313" key="2">
    <source>
        <dbReference type="Proteomes" id="UP001314903"/>
    </source>
</evidence>
<dbReference type="InterPro" id="IPR036754">
    <property type="entry name" value="YbaK/aa-tRNA-synt-asso_dom_sf"/>
</dbReference>
<sequence length="35" mass="4205">MDNKQSVISKLQELNISYQLIEHDPVYTVEEIWKL</sequence>
<name>A0ABS4KMM1_9FIRM</name>
<comment type="caution">
    <text evidence="1">The sequence shown here is derived from an EMBL/GenBank/DDBJ whole genome shotgun (WGS) entry which is preliminary data.</text>
</comment>
<gene>
    <name evidence="1" type="ORF">J2Z35_002858</name>
</gene>